<evidence type="ECO:0000313" key="3">
    <source>
        <dbReference type="Proteomes" id="UP000077266"/>
    </source>
</evidence>
<feature type="compositionally biased region" description="Acidic residues" evidence="1">
    <location>
        <begin position="306"/>
        <end position="315"/>
    </location>
</feature>
<gene>
    <name evidence="2" type="ORF">EXIGLDRAFT_808701</name>
</gene>
<dbReference type="Proteomes" id="UP000077266">
    <property type="component" value="Unassembled WGS sequence"/>
</dbReference>
<dbReference type="InParanoid" id="A0A165LUD7"/>
<evidence type="ECO:0000313" key="2">
    <source>
        <dbReference type="EMBL" id="KZV98335.1"/>
    </source>
</evidence>
<protein>
    <submittedName>
        <fullName evidence="2">Uncharacterized protein</fullName>
    </submittedName>
</protein>
<reference evidence="2 3" key="1">
    <citation type="journal article" date="2016" name="Mol. Biol. Evol.">
        <title>Comparative Genomics of Early-Diverging Mushroom-Forming Fungi Provides Insights into the Origins of Lignocellulose Decay Capabilities.</title>
        <authorList>
            <person name="Nagy L.G."/>
            <person name="Riley R."/>
            <person name="Tritt A."/>
            <person name="Adam C."/>
            <person name="Daum C."/>
            <person name="Floudas D."/>
            <person name="Sun H."/>
            <person name="Yadav J.S."/>
            <person name="Pangilinan J."/>
            <person name="Larsson K.H."/>
            <person name="Matsuura K."/>
            <person name="Barry K."/>
            <person name="Labutti K."/>
            <person name="Kuo R."/>
            <person name="Ohm R.A."/>
            <person name="Bhattacharya S.S."/>
            <person name="Shirouzu T."/>
            <person name="Yoshinaga Y."/>
            <person name="Martin F.M."/>
            <person name="Grigoriev I.V."/>
            <person name="Hibbett D.S."/>
        </authorList>
    </citation>
    <scope>NUCLEOTIDE SEQUENCE [LARGE SCALE GENOMIC DNA]</scope>
    <source>
        <strain evidence="2 3">HHB12029</strain>
    </source>
</reference>
<name>A0A165LUD7_EXIGL</name>
<organism evidence="2 3">
    <name type="scientific">Exidia glandulosa HHB12029</name>
    <dbReference type="NCBI Taxonomy" id="1314781"/>
    <lineage>
        <taxon>Eukaryota</taxon>
        <taxon>Fungi</taxon>
        <taxon>Dikarya</taxon>
        <taxon>Basidiomycota</taxon>
        <taxon>Agaricomycotina</taxon>
        <taxon>Agaricomycetes</taxon>
        <taxon>Auriculariales</taxon>
        <taxon>Exidiaceae</taxon>
        <taxon>Exidia</taxon>
    </lineage>
</organism>
<accession>A0A165LUD7</accession>
<feature type="region of interest" description="Disordered" evidence="1">
    <location>
        <begin position="1"/>
        <end position="58"/>
    </location>
</feature>
<sequence>MSRLTIRLPSRPKARTSVSAPSVLVAPAQQQQELPSKGTKRARSLDDDAGDAQAPAPKRTRTLLDAMVGIWEAELGVIGWKDLSEAAYVQVAPDRNWADKSPSRQADHLYKQTMHIRVLTSQLGECIVGLGPTVEPILELFYSERRIERLFTPKKCSSGPRRSGRKSIGKSSETRYDEIKKDRNVLCYTDSHAWCLRCGTCAPFAVNSKMNWKAHSRGCLARQRAVDDSADTSADEMSIPRRTCVDAAVQTAHLEDGYERSAEQRAALFADMDAYRATVVQTDFASEVAVSTTLRPVPRCAWPEHESEENGEEDWETRRQNVEPLIV</sequence>
<evidence type="ECO:0000256" key="1">
    <source>
        <dbReference type="SAM" id="MobiDB-lite"/>
    </source>
</evidence>
<feature type="region of interest" description="Disordered" evidence="1">
    <location>
        <begin position="154"/>
        <end position="174"/>
    </location>
</feature>
<dbReference type="AlphaFoldDB" id="A0A165LUD7"/>
<dbReference type="EMBL" id="KV425920">
    <property type="protein sequence ID" value="KZV98335.1"/>
    <property type="molecule type" value="Genomic_DNA"/>
</dbReference>
<proteinExistence type="predicted"/>
<feature type="region of interest" description="Disordered" evidence="1">
    <location>
        <begin position="304"/>
        <end position="327"/>
    </location>
</feature>
<keyword evidence="3" id="KW-1185">Reference proteome</keyword>